<comment type="caution">
    <text evidence="1">The sequence shown here is derived from an EMBL/GenBank/DDBJ whole genome shotgun (WGS) entry which is preliminary data.</text>
</comment>
<proteinExistence type="predicted"/>
<evidence type="ECO:0000313" key="1">
    <source>
        <dbReference type="EMBL" id="KAF4694385.1"/>
    </source>
</evidence>
<accession>A0A7J6PE33</accession>
<sequence>MNGFVKIKREAVGMRPRRLIIVHLNSAHYFEWKMSRSVTGFRRISTERVGSSCDDSHLQLLNESMWLPTKRQRHS</sequence>
<reference evidence="1 2" key="1">
    <citation type="submission" date="2020-04" db="EMBL/GenBank/DDBJ databases">
        <title>Perkinsus olseni comparative genomics.</title>
        <authorList>
            <person name="Bogema D.R."/>
        </authorList>
    </citation>
    <scope>NUCLEOTIDE SEQUENCE [LARGE SCALE GENOMIC DNA]</scope>
    <source>
        <strain evidence="1">00978-12</strain>
    </source>
</reference>
<dbReference type="AlphaFoldDB" id="A0A7J6PE33"/>
<protein>
    <submittedName>
        <fullName evidence="1">Uncharacterized protein</fullName>
    </submittedName>
</protein>
<evidence type="ECO:0000313" key="2">
    <source>
        <dbReference type="Proteomes" id="UP000541610"/>
    </source>
</evidence>
<dbReference type="Proteomes" id="UP000541610">
    <property type="component" value="Unassembled WGS sequence"/>
</dbReference>
<organism evidence="1 2">
    <name type="scientific">Perkinsus olseni</name>
    <name type="common">Perkinsus atlanticus</name>
    <dbReference type="NCBI Taxonomy" id="32597"/>
    <lineage>
        <taxon>Eukaryota</taxon>
        <taxon>Sar</taxon>
        <taxon>Alveolata</taxon>
        <taxon>Perkinsozoa</taxon>
        <taxon>Perkinsea</taxon>
        <taxon>Perkinsida</taxon>
        <taxon>Perkinsidae</taxon>
        <taxon>Perkinsus</taxon>
    </lineage>
</organism>
<name>A0A7J6PE33_PEROL</name>
<dbReference type="EMBL" id="JABANP010000033">
    <property type="protein sequence ID" value="KAF4694385.1"/>
    <property type="molecule type" value="Genomic_DNA"/>
</dbReference>
<gene>
    <name evidence="1" type="ORF">FOZ60_008256</name>
</gene>